<feature type="domain" description="Fibronectin type-III" evidence="28">
    <location>
        <begin position="1853"/>
        <end position="1946"/>
    </location>
</feature>
<feature type="domain" description="Fibronectin type-III" evidence="28">
    <location>
        <begin position="3719"/>
        <end position="3814"/>
    </location>
</feature>
<feature type="domain" description="Fibronectin type-III" evidence="28">
    <location>
        <begin position="2546"/>
        <end position="2641"/>
    </location>
</feature>
<dbReference type="SUPFAM" id="SSF49265">
    <property type="entry name" value="Fibronectin type III"/>
    <property type="match status" value="16"/>
</dbReference>
<dbReference type="SMART" id="SM00408">
    <property type="entry name" value="IGc2"/>
    <property type="match status" value="25"/>
</dbReference>
<feature type="domain" description="Ig-like" evidence="27">
    <location>
        <begin position="742"/>
        <end position="820"/>
    </location>
</feature>
<dbReference type="InterPro" id="IPR003599">
    <property type="entry name" value="Ig_sub"/>
</dbReference>
<evidence type="ECO:0000256" key="21">
    <source>
        <dbReference type="ARBA" id="ARBA00023319"/>
    </source>
</evidence>
<dbReference type="FunFam" id="2.60.40.10:FF:000003">
    <property type="entry name" value="Titin isoform E"/>
    <property type="match status" value="4"/>
</dbReference>
<dbReference type="InterPro" id="IPR011009">
    <property type="entry name" value="Kinase-like_dom_sf"/>
</dbReference>
<dbReference type="CDD" id="cd05748">
    <property type="entry name" value="Ig_Titin_like"/>
    <property type="match status" value="1"/>
</dbReference>
<evidence type="ECO:0000256" key="12">
    <source>
        <dbReference type="ARBA" id="ARBA00022741"/>
    </source>
</evidence>
<keyword evidence="13" id="KW-0418">Kinase</keyword>
<feature type="domain" description="Ig-like" evidence="27">
    <location>
        <begin position="2045"/>
        <end position="2139"/>
    </location>
</feature>
<feature type="domain" description="Ig-like" evidence="27">
    <location>
        <begin position="3818"/>
        <end position="3905"/>
    </location>
</feature>
<feature type="domain" description="Fibronectin type-III" evidence="28">
    <location>
        <begin position="1634"/>
        <end position="1727"/>
    </location>
</feature>
<evidence type="ECO:0000256" key="9">
    <source>
        <dbReference type="ARBA" id="ARBA00022679"/>
    </source>
</evidence>
<feature type="compositionally biased region" description="Basic and acidic residues" evidence="25">
    <location>
        <begin position="639"/>
        <end position="652"/>
    </location>
</feature>
<dbReference type="FunFam" id="2.60.40.10:FF:000107">
    <property type="entry name" value="Myosin, light chain kinase a"/>
    <property type="match status" value="2"/>
</dbReference>
<keyword evidence="30" id="KW-1185">Reference proteome</keyword>
<keyword evidence="17" id="KW-0112">Calmodulin-binding</keyword>
<accession>A0A0V0U0T3</accession>
<feature type="domain" description="Fibronectin type-III" evidence="28">
    <location>
        <begin position="4710"/>
        <end position="4805"/>
    </location>
</feature>
<name>A0A0V0U0T3_9BILA</name>
<feature type="domain" description="Ig-like" evidence="27">
    <location>
        <begin position="960"/>
        <end position="1039"/>
    </location>
</feature>
<dbReference type="GO" id="GO:0032982">
    <property type="term" value="C:myosin filament"/>
    <property type="evidence" value="ECO:0007669"/>
    <property type="project" value="UniProtKB-KW"/>
</dbReference>
<keyword evidence="7" id="KW-0723">Serine/threonine-protein kinase</keyword>
<feature type="domain" description="Ig-like" evidence="27">
    <location>
        <begin position="7"/>
        <end position="99"/>
    </location>
</feature>
<keyword evidence="15 24" id="KW-0067">ATP-binding</keyword>
<feature type="domain" description="Fibronectin type-III" evidence="28">
    <location>
        <begin position="2249"/>
        <end position="2343"/>
    </location>
</feature>
<dbReference type="InterPro" id="IPR003598">
    <property type="entry name" value="Ig_sub2"/>
</dbReference>
<evidence type="ECO:0000256" key="5">
    <source>
        <dbReference type="ARBA" id="ARBA00022433"/>
    </source>
</evidence>
<dbReference type="PROSITE" id="PS00107">
    <property type="entry name" value="PROTEIN_KINASE_ATP"/>
    <property type="match status" value="1"/>
</dbReference>
<dbReference type="GO" id="GO:0045214">
    <property type="term" value="P:sarcomere organization"/>
    <property type="evidence" value="ECO:0007669"/>
    <property type="project" value="TreeGrafter"/>
</dbReference>
<feature type="domain" description="Fibronectin type-III" evidence="28">
    <location>
        <begin position="1949"/>
        <end position="2046"/>
    </location>
</feature>
<dbReference type="FunFam" id="1.10.510.10:FF:000321">
    <property type="entry name" value="Bent, isoform C"/>
    <property type="match status" value="1"/>
</dbReference>
<dbReference type="InterPro" id="IPR050964">
    <property type="entry name" value="Striated_Muscle_Regulatory"/>
</dbReference>
<feature type="domain" description="Ig-like" evidence="27">
    <location>
        <begin position="4511"/>
        <end position="4601"/>
    </location>
</feature>
<dbReference type="FunFam" id="2.60.40.10:FF:000567">
    <property type="entry name" value="Uncharacterized protein, isoform G"/>
    <property type="match status" value="2"/>
</dbReference>
<dbReference type="EC" id="2.7.11.1" evidence="4"/>
<dbReference type="FunFam" id="2.60.40.10:FF:000056">
    <property type="entry name" value="twitchin isoform X4"/>
    <property type="match status" value="14"/>
</dbReference>
<feature type="domain" description="Ig-like" evidence="27">
    <location>
        <begin position="5301"/>
        <end position="5389"/>
    </location>
</feature>
<keyword evidence="9" id="KW-0808">Transferase</keyword>
<feature type="domain" description="Fibronectin type-III" evidence="28">
    <location>
        <begin position="3035"/>
        <end position="3127"/>
    </location>
</feature>
<dbReference type="PANTHER" id="PTHR13817">
    <property type="entry name" value="TITIN"/>
    <property type="match status" value="1"/>
</dbReference>
<evidence type="ECO:0000256" key="8">
    <source>
        <dbReference type="ARBA" id="ARBA00022553"/>
    </source>
</evidence>
<feature type="domain" description="Ig-like" evidence="27">
    <location>
        <begin position="6120"/>
        <end position="6207"/>
    </location>
</feature>
<dbReference type="FunFam" id="2.60.40.10:FF:000127">
    <property type="entry name" value="titin isoform X1"/>
    <property type="match status" value="7"/>
</dbReference>
<feature type="domain" description="Ig-like" evidence="27">
    <location>
        <begin position="5993"/>
        <end position="6081"/>
    </location>
</feature>
<feature type="domain" description="Ig-like" evidence="27">
    <location>
        <begin position="110"/>
        <end position="204"/>
    </location>
</feature>
<keyword evidence="14" id="KW-0106">Calcium</keyword>
<organism evidence="29 30">
    <name type="scientific">Trichinella murrelli</name>
    <dbReference type="NCBI Taxonomy" id="144512"/>
    <lineage>
        <taxon>Eukaryota</taxon>
        <taxon>Metazoa</taxon>
        <taxon>Ecdysozoa</taxon>
        <taxon>Nematoda</taxon>
        <taxon>Enoplea</taxon>
        <taxon>Dorylaimia</taxon>
        <taxon>Trichinellida</taxon>
        <taxon>Trichinellidae</taxon>
        <taxon>Trichinella</taxon>
    </lineage>
</organism>
<feature type="region of interest" description="Disordered" evidence="25">
    <location>
        <begin position="603"/>
        <end position="652"/>
    </location>
</feature>
<dbReference type="InterPro" id="IPR036179">
    <property type="entry name" value="Ig-like_dom_sf"/>
</dbReference>
<feature type="domain" description="Fibronectin type-III" evidence="28">
    <location>
        <begin position="4012"/>
        <end position="4108"/>
    </location>
</feature>
<protein>
    <recommendedName>
        <fullName evidence="4">non-specific serine/threonine protein kinase</fullName>
        <ecNumber evidence="4">2.7.11.1</ecNumber>
    </recommendedName>
</protein>
<evidence type="ECO:0000256" key="22">
    <source>
        <dbReference type="ARBA" id="ARBA00047899"/>
    </source>
</evidence>
<feature type="domain" description="Fibronectin type-III" evidence="28">
    <location>
        <begin position="4608"/>
        <end position="4704"/>
    </location>
</feature>
<dbReference type="InterPro" id="IPR000719">
    <property type="entry name" value="Prot_kinase_dom"/>
</dbReference>
<dbReference type="GO" id="GO:0046872">
    <property type="term" value="F:metal ion binding"/>
    <property type="evidence" value="ECO:0007669"/>
    <property type="project" value="UniProtKB-KW"/>
</dbReference>
<evidence type="ECO:0000259" key="27">
    <source>
        <dbReference type="PROSITE" id="PS50835"/>
    </source>
</evidence>
<evidence type="ECO:0000256" key="20">
    <source>
        <dbReference type="ARBA" id="ARBA00023179"/>
    </source>
</evidence>
<comment type="catalytic activity">
    <reaction evidence="23">
        <text>L-seryl-[protein] + ATP = O-phospho-L-seryl-[protein] + ADP + H(+)</text>
        <dbReference type="Rhea" id="RHEA:17989"/>
        <dbReference type="Rhea" id="RHEA-COMP:9863"/>
        <dbReference type="Rhea" id="RHEA-COMP:11604"/>
        <dbReference type="ChEBI" id="CHEBI:15378"/>
        <dbReference type="ChEBI" id="CHEBI:29999"/>
        <dbReference type="ChEBI" id="CHEBI:30616"/>
        <dbReference type="ChEBI" id="CHEBI:83421"/>
        <dbReference type="ChEBI" id="CHEBI:456216"/>
        <dbReference type="EC" id="2.7.11.1"/>
    </reaction>
</comment>
<comment type="subcellular location">
    <subcellularLocation>
        <location evidence="2">Cytoplasm</location>
    </subcellularLocation>
</comment>
<keyword evidence="20" id="KW-0514">Muscle protein</keyword>
<comment type="catalytic activity">
    <reaction evidence="22">
        <text>L-threonyl-[protein] + ATP = O-phospho-L-threonyl-[protein] + ADP + H(+)</text>
        <dbReference type="Rhea" id="RHEA:46608"/>
        <dbReference type="Rhea" id="RHEA-COMP:11060"/>
        <dbReference type="Rhea" id="RHEA-COMP:11605"/>
        <dbReference type="ChEBI" id="CHEBI:15378"/>
        <dbReference type="ChEBI" id="CHEBI:30013"/>
        <dbReference type="ChEBI" id="CHEBI:30616"/>
        <dbReference type="ChEBI" id="CHEBI:61977"/>
        <dbReference type="ChEBI" id="CHEBI:456216"/>
        <dbReference type="EC" id="2.7.11.1"/>
    </reaction>
</comment>
<sequence length="6400" mass="712709">MPSGKAPRFTQKPVIKQTPEGHLLMECLLDSQPNPKVQWFHGSKPVTDNARYTLNSKHLGKEQHLVTLLIKDPTADDRGTYKCNVANEFGDSNANINLNFAAEEESKIKPPVFLTKPKIIPKNDGAIILMECRVKSAVLPTATWIHNGAPVQAGGRVKITAVKEPDHTYLFELELHDLVPEDSGLYKCTVKNDAGETNANLTLNFDIPPEPADFSPTIAEKPSITTSADGTVVSLKCVAKAKPKPKATWSLDGVPLKESAKLVHHEETVGPNLYLFRLDIMNPTEKSAGIYKCSLKNKLGETSANVNLKIDAEELKQKLERKPIFLPRIEPTVDADRIFIECKFQSDTSPKAIWKKDNKILSQSEQITKKLTSNGKGQYTASLSVKNPTDRDSGKYELFLENSAGKTETSFPIVVPEMKRLKAASPSPVPKKKSSAKPPMFTNELHNESVEEGATAILAVTLECDTSTKLIWSRNGLQISTGGNFETFFDGSAGRLTIKNVKKQFGGTYVCTAESRFGNAKSSCRLTVESKGKCSFLIIIFCETLTNDSIPTIEMQMDDDQSQAKTSIATDYSEDEMTESISELPSVSMKPPQISRRHTEADAELFAQPHVGRGARRSSLRPGEIAEETFRRSSNAREPSNEKHGHRRSSDWSYLERRASSVEITSESVQELLEKPTGPLMPLPENTPAAPKITEIPENVTVLEVYMTEEMMQCSEIDELDFATSINIIKIDIISIKHSLLGETALVSCSVQGNPVPTFRWMKAGREVLPGGRYKHLTHTDNNTVTLVIGKAKLEDEDAYDLIAENEHGTDQATIKVFVTNAAGVDFRSLLKHRQYEKWGKHKHKGDSGDLKPGDDQQRRASMLPDKKPSFWEIEIQDQRVQQTVHKEAKFECKFCRPKAKIRWYKQKQEIFTGMKYKIINDKEFCTLIINNPDQDDASKYTCVANGIPTTAMLYVEDPPTKFTFEKPLPTSTELIRTREGILECRVSHPDAPVKWYKGDDELKPSSKYSMEIDRFGRCVLIIANVDYDDMGEYTAKINKDNVTSCCVAVGNPRCEFISPMKSQKVQEKENASLECELNDKAAEVTWYHDESKITIDKVKFEEVRIGRKRKLIIKNCGVEDEGVYKCMTSDDQTMGQLIVEPLNKFLEKLTDKTVVEKDDVTLQCQTKDTHGAATWFKNGKQITPMPGGKFETKSKNGTHTLLIRKCELTDDDKYEVEVGGLKGECSVSVLEAEKKPIFTGKPQKIEAEAGKPITVSIPYMVKGTRKADPVATVSHNGTALKLKSGDQIKVTVTADSVEIEFKDPKMADDGKWDITLSNSAGSTTTNFQMEVRDRPGPPEGPLEIADLKATECKVKWRPPKDTGNSPIHHYLVEMLDGTTGEWKKLGQSKACEMKVPNLIKGQNYKFNIVAVNKIGVSDPLIGGEFIAKDPDCKPTLDKVALKNLKVKVGEVIKYKIDIGGEPPPTAIWLFGDQPVKQNVRAKVVTTAKETELTVSDAERGDSGKYTLRVKNSLGEETGVGLVIVVSKPAKPTGPLVVSEVNKEGCKVAWNAPEDDGGEPIEEFIVEAQESGKGGDFFEVARCGPAEKEAVIKGLKNKGKYNFRVKAKNKEGVSDALVTKEATLIKDPWDEPGKPGKPEITDSDKDYVTLSWTPPTSDGGAPIEKYVVECKEKNSKDWKPVGESAKTTATINQGLKEGNEYQFRVIAVNKAGPGEPSQPSSIHVMKPKFSMKKLFIDVVFTFIYYEKNFNTAAPWIDLNSMGNLVIKAGQEAKFSPKIGGQPPPKVTWTKVGSGQINEGSRIHFKDSKPGIAVLTILKAVRGDCGDYMINVKNQKGEQSATASLTVLDRPTPPKGPLKVTDVFENEMTLHWQMPEDDGGVPVEAYEVEKFDVDHGRWIPCGRTNEEKITVHNLVPGHSYLFRVKAINKEGESDALALTDPVLAKNPYDPPTKMEKPNVTDWDSDHVDLEWKPPENDGGAEIEKYIIEKKRKNDKWVPALEVSPDKLEARIGDLTKDEQYQFRIIAVNKAGPSEPSEPSNRVIAKPRFLAPLINREDLPMTTVKVGQLIKFNVRIIGEPPPEVFWEKDGKKLSSSAELTIENPDYLSKFFINKSARKHAGIYKITAQNSSGVDVAEVTISVLGKPSKPKGPLEVKDVFADHMTLSWNAPEDDGGTPIECYEIEKCDPATGIWIPCGRTADTNFVADGLLEGNSYEFRVKAVNSEGESEPLQTDTSIKAKNPYSYEPNPDKPNKPEVVDWDIDHVDLAWSPPQNDGGAPIEEYVIEKRTKYGRWEPAASVPGDATSVTISDLTPNDEYEFRIKAKNKGGFSDPSDPSEAVITKHRNLPPKIDRSAMQPVTVKAGQVIRFDVPVEGEPPPTMTWFHEGEIMKPKGNIKIENGDYNTKFAIRLAERSDSGVYTLKAVNVNGEDEATVKVEVTDKPSAPEGPLEAKEVYGDHITLGWKAPEDDGGIPISHYVVEMLDPQLGHWVVAGKTPTGDSTEYTVENLIPGHDYKFRVKAQNANGESDALETTKPITAKNPYDEPGKPGQPQVMDWDENFIEIGWTPPESDGGAPIESYIVEIKEKFSPFWSKAGETPADVTAFKVTDLTPGNEYQLRVRAKNKAGPGEPSDETERVVTKARRVPPKFNKEIIQDIRLKAGQHYRLEIPLIGEPAPQLSYAFNNSPIDVSDRLKFEQREHDVLFVIKRALRTDTGFYLITAKNEYGEDTARLNVTVLDHPSKISDLKVSDIHKDGCKISWQAPEDDGGSEISHYVIEKEDIANGRWVTAAETPSCEADISGLHPNHEYRIRVKAVNRNGESEPVVCDESFIARDPFEEPDKMLPPVVLDWDKDHVQLELIKPESDGGAPIEKYVVEMKCNNGEWMPAVEVPADQNLVTVPDLKEGQKYQFRVKAVNKAGSGQPSDPSKTVTAKPRHLPPKIDRSTLHSVKIKAGQKLEFDVNVEGEPPPQIRWLLNGESLGSSERTRVVNKDYNTTLRTVDVKRFDSGVYKIIAENESGTDEAEVMVTILDAPTAPRGPLQVSDVHSEGCNLAWKPPEDNGGSDILNYVIEKQEDGGRWVECGTSYDTEFKVGKLKPGEEYNFRVKAVNRQGESKPLTTSTSIVAKNPYDTPDKPENLKVIDWDKDHMDLQWQPPVNDGGAPIEKYLVEVKSRLDDWKPAVEVTADTCKATVLGLTPRESYQFRVRAVNKAGPGKPSEETAPMIAKPRRLAPKLKLDDLFDIRIKAGQPLSMVVPFEAEPQPLIIWMHEDIKLESNDRTEIEHVENLTSVEIPRSVRSDTGPYTIILQNEYGEDRGVVNVTVLDVPLAPEGPLKVKDVTKQSCNLSWKPPNDNGGSEIIHYVVEKMDTSRGTWQEVGEFPDCEAKVNRLIPGKEYKFRVKAVNSLGESKPLTTEASIIAKDPFDVPSPPEELTVVDWDRDFVALQWKPPENDGGSPVSEYIIDVREKGNPFWCEAGRTGGNKPSFCVKNLKEGAAYEFRVTAVNDAGPSNPCDTVCAAAKPRRLSPKILTTIRLIKVRAGMPLRMPVDFIGEPAPDVSWTKEKASLNERIQIENTEGKTELFISSAKRCDTGPYNLRLTNEYGQDQGEFQFLIQDVPGVPEGPLEAVEITKDSVVLSWKPPLDDGGSEVTNYVVEKRDTHSDVWNLVSSFVPGTTVKALKLTEGHSYEFRVMAENAFGRSEPLNTIRPITAKDPFAPPDKPGAPVVKAHDRDFIAIEWQKPLDDGGSPITHYDIERRHNKTGRWIKINQDPVKSLKFQDNRVNEGHLYEYRVVAVNEAGSSEPSDPSSAVYAKPMFEVPKFLLDLNGKEVRIKAGEPLDLNIPFTGSPTPTIEWIKDNISVPESSLNTDDQHTQLYIAHSKRSDSGDYKIMAKNQSGTAEALVKVVVIDKPSEPRGPFNYTGISKHSIKLEWNPPDDDGGSEIIGYAMEIQEFGSPVWEKIRDYIPSTSYTVKGLDEGRQYLFRVRAENMIGLGEPLHSVPMTAKPSYDVPGAPSAPEVTGYDNTYISLKWNPPRSDGGSPITEYIVEKHEKKGGGDWSPCYTSHSTSCECVVKNLVPGESYQFRVRAVNLAGEGPPSRFSEPCTCQPFIHPPGPPDSPRVGKVTKRSVDLTWNRPLKDGGSAITGYMIEKKPFVSNEWIPCNTQPILGTEFTVTGLPEGEQFMFRVIAVNKAGPGEPSKPTENIIIQDELGKPYIDIGSVKDVTVRAGEPYTIQIPYTGGNPKPTVSFLNNDNEIFDEENRVKITVTDDCAILENLCSKRSDTGPYKVSLSNRYGKDSCKFKVKVLDRPSPPVGPLEATNVDADAITLHWLPPKDDGGEEIRNYIVEKKEPNSDEWKTVNASVMGTSFRVRNLKEGNQYEFRVRAENQYGISDPLTTMEPVVAKSQHQPPSAPGIPEACGTSEDFINLTWTKPFYDGGQPITGYIVEKREKGEENWIRADFGMFPDTKAKITSVIPNKCYEFRVCAVNSVGAGPFSQTSLPIYAQYPPSAPKIDISLLTRDIYTVVGSPLSINVSYSAVPNGTVTWTKGSEILLSNDHLNVEQNENIAVVSTKSCVRSDSGIYTVVVQNSLGSDSATIRVTVFDRPSPPLGPIIHSDITPESCVLSWLSPKDDGGSPVTNYVIEKCTTDQPDNWERVSSFVRGLRYEVIGLVPKASYKFRIRAQNEYGTSDPLESDLPIVTKYQFDVPSPPGTPEAVDMDTTWVTLTWDRPNSDGGSKILGYLVEFREPDSYKWTSANAFLAKEPRLIIESLRDQSEYQFRVLAKNAAGFSKPSEPSSFIKLKPKFSPPGAPSLPYTDRIGRNYVTLMWEPPLLDGGSKITGYIVERREVGSYSWIRCNDYNIRDPEFTVPDLVEFKDYEFRVSAVNSAGRGAPSPVATVKVQESGGFKPEFVRKLFNTVVPLNRKAVFECEAIGKPTPVVRWIRHGRDISDCGRYKVEEFETKYTLTIEEVWDIDNGEFACEATNQFGSDVTVAVLKIQEPPVIDKEPGNQTYSEEELARIKIFFHGDPEFSCFLNQNGREISADDDFVKLVAFDDHVLITLNSVRKQDAGRYEFTVQNESGKATCVFYVYVTGLPGPPIGPLLITDITQHSAMLQWKPPREDGGTKILYYLVEKRDLAREEWTTVANSVKELSVQALGLFEKHEYSFRVSAVNENGQGPPLDADEPITAKFPFDPPLAPGIPDIISVTSDYLSLSWDRPKRDGGDTVAGYVIEKKEEGTELWQRCNAVPIPQTVFNVPNLIDGRKYLFRVFAVNAAGMSPPAECASPVTFSPNSSAKAPEIVTPLRNVSGEEGRSVRLECEITGDPAPEIRWFKGARDITNGGKHSIFSIGNKHVLVINDLFGEDADEYSCRALNIAGCRSTTGEVFIKSAPKILLPPHYQARVEFRKGETVSLKIPFRGYPQPTAVWTKQGSRCCSEGRFSIETVDRLATLNISNSSKEDSGTYELRVENELGFDVSSVEIRICDRPDPPQCPAVETILDNAVILSWKPPVDDGGSDISNYLIEKRQLPNSDWMPCLKCLHVKFFFRYCYVTVEGLKSQQTYEFRVSAENKFGLSDSSEPTSPVIIEAPDTKQGKNKKVNDINAKISAAQISPLNYDNYGIELLFLGLLDCVIANLQCVLVFDISKEYAPQPVSIKNQDVEKYYDILEEIGTGAFGVVHRCVEKSTGNVFAAKFVNTSSPAEKEMVRKEIEIMSELRHPNLIHLHDAFDNDNSIVMIYEFLSGGELFEKVSDEENRMTEDEAIGYMRQVCEGLAHMHERNIVHLDIKPENVMFCSKNSNVLKLIDFGLAAKLNPSDIVKVTTGTAEFAAPEIVDMEPIGFYTDMWAVGVLAYVLLSGLSPFGGETDVETLKNVKNCDWDFDPDAFKTVSDEAKDFIKKLLVRDPNCRLTVQQCLEHPWLKKQLEKSDFVKDRIPSDRYVKYRDSIRQKYVDWPEPNPPLGRIAQYSSLKKLQPKKYNIKDTFFDRHEAQPRFVIKPYSTSCVEGQSASFFCRIIASAPPVVAWCRDNVELKQSVKYMKKYHANDYTLTINRVRQEDRGEYVVKAKNAYGAKEEVVFLNVYKLPEAKKPSIANEEKRSVMTTSMTSDFPIWEEAGEPPKFTFHLRTRLIQLNHSCKLICCVSGKPNPTIEWTKNGHEVDSHRVSITNKHGVCSLEIYGVTEEDAGKYTCTATNSNGQDTTSCYLNVQGRTARNDHNNNNKTSKSLFNSSRYYPPSRYGYSENRLNANVDILKSRSEAHILKSDLSNRVQDDIADRMAVDDSVLALNETPRFTSLLHNVYVQADETAIFQCSVDGLPDPDVRWLRNGEEIFPVKDKYEISRIGNEVTLKVFHTNETDQAEYCCEAKNTAGYQVTKSMLINAQPHPNTNGIVAENNCENL</sequence>
<feature type="domain" description="Fibronectin type-III" evidence="28">
    <location>
        <begin position="5100"/>
        <end position="5194"/>
    </location>
</feature>
<feature type="binding site" evidence="24">
    <location>
        <position position="5696"/>
    </location>
    <ligand>
        <name>ATP</name>
        <dbReference type="ChEBI" id="CHEBI:30616"/>
    </ligand>
</feature>
<feature type="domain" description="Fibronectin type-III" evidence="28">
    <location>
        <begin position="4412"/>
        <end position="4507"/>
    </location>
</feature>
<feature type="domain" description="Fibronectin type-III" evidence="28">
    <location>
        <begin position="2840"/>
        <end position="2934"/>
    </location>
</feature>
<dbReference type="InterPro" id="IPR013783">
    <property type="entry name" value="Ig-like_fold"/>
</dbReference>
<dbReference type="GO" id="GO:0004674">
    <property type="term" value="F:protein serine/threonine kinase activity"/>
    <property type="evidence" value="ECO:0007669"/>
    <property type="project" value="UniProtKB-KW"/>
</dbReference>
<evidence type="ECO:0000256" key="17">
    <source>
        <dbReference type="ARBA" id="ARBA00022860"/>
    </source>
</evidence>
<dbReference type="PANTHER" id="PTHR13817:SF151">
    <property type="entry name" value="TITIN"/>
    <property type="match status" value="1"/>
</dbReference>
<evidence type="ECO:0000256" key="7">
    <source>
        <dbReference type="ARBA" id="ARBA00022527"/>
    </source>
</evidence>
<keyword evidence="16" id="KW-0460">Magnesium</keyword>
<feature type="domain" description="Fibronectin type-III" evidence="28">
    <location>
        <begin position="3912"/>
        <end position="4006"/>
    </location>
</feature>
<dbReference type="Gene3D" id="2.60.40.10">
    <property type="entry name" value="Immunoglobulins"/>
    <property type="match status" value="57"/>
</dbReference>
<feature type="domain" description="Ig-like" evidence="27">
    <location>
        <begin position="1754"/>
        <end position="1845"/>
    </location>
</feature>
<feature type="domain" description="Ig-like" evidence="27">
    <location>
        <begin position="216"/>
        <end position="311"/>
    </location>
</feature>
<dbReference type="OrthoDB" id="504170at2759"/>
<dbReference type="CDD" id="cd00096">
    <property type="entry name" value="Ig"/>
    <property type="match status" value="4"/>
</dbReference>
<comment type="similarity">
    <text evidence="3">Belongs to the protein kinase superfamily. CAMK Ser/Thr protein kinase family.</text>
</comment>
<feature type="domain" description="Ig-like" evidence="27">
    <location>
        <begin position="1435"/>
        <end position="1527"/>
    </location>
</feature>
<dbReference type="PROSITE" id="PS00108">
    <property type="entry name" value="PROTEIN_KINASE_ST"/>
    <property type="match status" value="1"/>
</dbReference>
<feature type="region of interest" description="Disordered" evidence="25">
    <location>
        <begin position="1627"/>
        <end position="1647"/>
    </location>
</feature>
<feature type="domain" description="Ig-like" evidence="27">
    <location>
        <begin position="869"/>
        <end position="955"/>
    </location>
</feature>
<dbReference type="GO" id="GO:0005524">
    <property type="term" value="F:ATP binding"/>
    <property type="evidence" value="ECO:0007669"/>
    <property type="project" value="UniProtKB-UniRule"/>
</dbReference>
<feature type="domain" description="Fibronectin type-III" evidence="28">
    <location>
        <begin position="1338"/>
        <end position="1431"/>
    </location>
</feature>
<dbReference type="SUPFAM" id="SSF48726">
    <property type="entry name" value="Immunoglobulin"/>
    <property type="match status" value="29"/>
</dbReference>
<evidence type="ECO:0000256" key="13">
    <source>
        <dbReference type="ARBA" id="ARBA00022777"/>
    </source>
</evidence>
<dbReference type="InterPro" id="IPR003961">
    <property type="entry name" value="FN3_dom"/>
</dbReference>
<feature type="domain" description="Ig-like" evidence="27">
    <location>
        <begin position="2347"/>
        <end position="2438"/>
    </location>
</feature>
<dbReference type="InterPro" id="IPR008271">
    <property type="entry name" value="Ser/Thr_kinase_AS"/>
</dbReference>
<dbReference type="Pfam" id="PF07679">
    <property type="entry name" value="I-set"/>
    <property type="match status" value="28"/>
</dbReference>
<dbReference type="Gene3D" id="3.30.200.20">
    <property type="entry name" value="Phosphorylase Kinase, domain 1"/>
    <property type="match status" value="1"/>
</dbReference>
<dbReference type="PROSITE" id="PS50853">
    <property type="entry name" value="FN3"/>
    <property type="match status" value="28"/>
</dbReference>
<feature type="domain" description="Fibronectin type-III" evidence="28">
    <location>
        <begin position="3133"/>
        <end position="3227"/>
    </location>
</feature>
<feature type="region of interest" description="Disordered" evidence="25">
    <location>
        <begin position="2222"/>
        <end position="2253"/>
    </location>
</feature>
<feature type="domain" description="Fibronectin type-III" evidence="28">
    <location>
        <begin position="3619"/>
        <end position="3713"/>
    </location>
</feature>
<evidence type="ECO:0000256" key="10">
    <source>
        <dbReference type="ARBA" id="ARBA00022723"/>
    </source>
</evidence>
<feature type="domain" description="Ig-like" evidence="27">
    <location>
        <begin position="439"/>
        <end position="527"/>
    </location>
</feature>
<dbReference type="Pfam" id="PF00069">
    <property type="entry name" value="Pkinase"/>
    <property type="match status" value="1"/>
</dbReference>
<keyword evidence="10" id="KW-0479">Metal-binding</keyword>
<keyword evidence="5" id="KW-0787">Thick filament</keyword>
<gene>
    <name evidence="29" type="primary">unc-22</name>
    <name evidence="29" type="ORF">T05_2063</name>
</gene>
<dbReference type="Gene3D" id="1.10.510.10">
    <property type="entry name" value="Transferase(Phosphotransferase) domain 1"/>
    <property type="match status" value="1"/>
</dbReference>
<evidence type="ECO:0000313" key="30">
    <source>
        <dbReference type="Proteomes" id="UP000055048"/>
    </source>
</evidence>
<dbReference type="GO" id="GO:0031430">
    <property type="term" value="C:M band"/>
    <property type="evidence" value="ECO:0007669"/>
    <property type="project" value="TreeGrafter"/>
</dbReference>
<keyword evidence="8" id="KW-0597">Phosphoprotein</keyword>
<dbReference type="GO" id="GO:0007155">
    <property type="term" value="P:cell adhesion"/>
    <property type="evidence" value="ECO:0007669"/>
    <property type="project" value="UniProtKB-KW"/>
</dbReference>
<keyword evidence="19" id="KW-1015">Disulfide bond</keyword>
<comment type="caution">
    <text evidence="29">The sequence shown here is derived from an EMBL/GenBank/DDBJ whole genome shotgun (WGS) entry which is preliminary data.</text>
</comment>
<dbReference type="CDD" id="cd00063">
    <property type="entry name" value="FN3"/>
    <property type="match status" value="28"/>
</dbReference>
<feature type="domain" description="Fibronectin type-III" evidence="28">
    <location>
        <begin position="3328"/>
        <end position="3421"/>
    </location>
</feature>
<dbReference type="Pfam" id="PF00041">
    <property type="entry name" value="fn3"/>
    <property type="match status" value="28"/>
</dbReference>
<dbReference type="GO" id="GO:0005516">
    <property type="term" value="F:calmodulin binding"/>
    <property type="evidence" value="ECO:0007669"/>
    <property type="project" value="UniProtKB-KW"/>
</dbReference>
<dbReference type="Proteomes" id="UP000055048">
    <property type="component" value="Unassembled WGS sequence"/>
</dbReference>
<feature type="domain" description="Fibronectin type-III" evidence="28">
    <location>
        <begin position="4312"/>
        <end position="4406"/>
    </location>
</feature>
<evidence type="ECO:0000256" key="1">
    <source>
        <dbReference type="ARBA" id="ARBA00001946"/>
    </source>
</evidence>
<reference evidence="29 30" key="1">
    <citation type="submission" date="2015-01" db="EMBL/GenBank/DDBJ databases">
        <title>Evolution of Trichinella species and genotypes.</title>
        <authorList>
            <person name="Korhonen P.K."/>
            <person name="Edoardo P."/>
            <person name="Giuseppe L.R."/>
            <person name="Gasser R.B."/>
        </authorList>
    </citation>
    <scope>NUCLEOTIDE SEQUENCE [LARGE SCALE GENOMIC DNA]</scope>
    <source>
        <strain evidence="29">ISS417</strain>
    </source>
</reference>
<evidence type="ECO:0000256" key="14">
    <source>
        <dbReference type="ARBA" id="ARBA00022837"/>
    </source>
</evidence>
<dbReference type="PROSITE" id="PS50835">
    <property type="entry name" value="IG_LIKE"/>
    <property type="match status" value="22"/>
</dbReference>
<evidence type="ECO:0000259" key="28">
    <source>
        <dbReference type="PROSITE" id="PS50853"/>
    </source>
</evidence>
<dbReference type="GO" id="GO:0050793">
    <property type="term" value="P:regulation of developmental process"/>
    <property type="evidence" value="ECO:0007669"/>
    <property type="project" value="UniProtKB-ARBA"/>
</dbReference>
<dbReference type="PRINTS" id="PR00014">
    <property type="entry name" value="FNTYPEIII"/>
</dbReference>
<feature type="domain" description="Fibronectin type-III" evidence="28">
    <location>
        <begin position="5200"/>
        <end position="5296"/>
    </location>
</feature>
<evidence type="ECO:0000256" key="15">
    <source>
        <dbReference type="ARBA" id="ARBA00022840"/>
    </source>
</evidence>
<dbReference type="FunFam" id="2.60.40.10:FF:000097">
    <property type="entry name" value="Bent, isoform F"/>
    <property type="match status" value="2"/>
</dbReference>
<dbReference type="STRING" id="144512.A0A0V0U0T3"/>
<evidence type="ECO:0000256" key="4">
    <source>
        <dbReference type="ARBA" id="ARBA00012513"/>
    </source>
</evidence>
<dbReference type="SUPFAM" id="SSF56112">
    <property type="entry name" value="Protein kinase-like (PK-like)"/>
    <property type="match status" value="1"/>
</dbReference>
<feature type="compositionally biased region" description="Basic and acidic residues" evidence="25">
    <location>
        <begin position="846"/>
        <end position="864"/>
    </location>
</feature>
<dbReference type="InterPro" id="IPR017441">
    <property type="entry name" value="Protein_kinase_ATP_BS"/>
</dbReference>
<dbReference type="FunFam" id="2.60.40.10:FF:000032">
    <property type="entry name" value="palladin isoform X1"/>
    <property type="match status" value="1"/>
</dbReference>
<evidence type="ECO:0000256" key="16">
    <source>
        <dbReference type="ARBA" id="ARBA00022842"/>
    </source>
</evidence>
<feature type="domain" description="Fibronectin type-III" evidence="28">
    <location>
        <begin position="5492"/>
        <end position="5594"/>
    </location>
</feature>
<evidence type="ECO:0000256" key="23">
    <source>
        <dbReference type="ARBA" id="ARBA00048679"/>
    </source>
</evidence>
<dbReference type="PROSITE" id="PS50011">
    <property type="entry name" value="PROTEIN_KINASE_DOM"/>
    <property type="match status" value="1"/>
</dbReference>
<evidence type="ECO:0000313" key="29">
    <source>
        <dbReference type="EMBL" id="KRX44825.1"/>
    </source>
</evidence>
<evidence type="ECO:0000256" key="19">
    <source>
        <dbReference type="ARBA" id="ARBA00023157"/>
    </source>
</evidence>
<feature type="domain" description="Fibronectin type-III" evidence="28">
    <location>
        <begin position="2741"/>
        <end position="2834"/>
    </location>
</feature>
<dbReference type="EMBL" id="JYDJ01000088">
    <property type="protein sequence ID" value="KRX44825.1"/>
    <property type="molecule type" value="Genomic_DNA"/>
</dbReference>
<evidence type="ECO:0000256" key="18">
    <source>
        <dbReference type="ARBA" id="ARBA00022889"/>
    </source>
</evidence>
<feature type="domain" description="Fibronectin type-III" evidence="28">
    <location>
        <begin position="3427"/>
        <end position="3521"/>
    </location>
</feature>
<dbReference type="FunFam" id="2.60.40.10:FF:000557">
    <property type="entry name" value="Myosin binding protein Ha"/>
    <property type="match status" value="1"/>
</dbReference>
<dbReference type="InterPro" id="IPR036116">
    <property type="entry name" value="FN3_sf"/>
</dbReference>
<dbReference type="SMART" id="SM00409">
    <property type="entry name" value="IG"/>
    <property type="match status" value="28"/>
</dbReference>
<proteinExistence type="inferred from homology"/>
<feature type="domain" description="Fibronectin type-III" evidence="28">
    <location>
        <begin position="4114"/>
        <end position="4209"/>
    </location>
</feature>
<dbReference type="SMART" id="SM00220">
    <property type="entry name" value="S_TKc"/>
    <property type="match status" value="1"/>
</dbReference>
<feature type="domain" description="Ig-like" evidence="27">
    <location>
        <begin position="3525"/>
        <end position="3609"/>
    </location>
</feature>
<feature type="domain" description="Ig-like" evidence="27">
    <location>
        <begin position="1053"/>
        <end position="1144"/>
    </location>
</feature>
<dbReference type="FunFam" id="2.60.40.10:FF:000460">
    <property type="entry name" value="Bent, isoform J"/>
    <property type="match status" value="1"/>
</dbReference>
<feature type="domain" description="Fibronectin type-III" evidence="28">
    <location>
        <begin position="4808"/>
        <end position="4905"/>
    </location>
</feature>
<keyword evidence="11" id="KW-0677">Repeat</keyword>
<dbReference type="InterPro" id="IPR007110">
    <property type="entry name" value="Ig-like_dom"/>
</dbReference>
<feature type="domain" description="Fibronectin type-III" evidence="28">
    <location>
        <begin position="1532"/>
        <end position="1628"/>
    </location>
</feature>
<comment type="cofactor">
    <cofactor evidence="1">
        <name>Mg(2+)</name>
        <dbReference type="ChEBI" id="CHEBI:18420"/>
    </cofactor>
</comment>
<dbReference type="InterPro" id="IPR013098">
    <property type="entry name" value="Ig_I-set"/>
</dbReference>
<evidence type="ECO:0000256" key="2">
    <source>
        <dbReference type="ARBA" id="ARBA00004496"/>
    </source>
</evidence>
<feature type="domain" description="Ig-like" evidence="27">
    <location>
        <begin position="2938"/>
        <end position="3027"/>
    </location>
</feature>
<dbReference type="FunFam" id="2.60.40.10:FF:000031">
    <property type="entry name" value="Myosin-binding protein C, slow type"/>
    <property type="match status" value="7"/>
</dbReference>
<feature type="domain" description="Ig-like" evidence="27">
    <location>
        <begin position="4910"/>
        <end position="4993"/>
    </location>
</feature>
<feature type="compositionally biased region" description="Polar residues" evidence="25">
    <location>
        <begin position="2918"/>
        <end position="2929"/>
    </location>
</feature>
<feature type="region of interest" description="Disordered" evidence="25">
    <location>
        <begin position="2915"/>
        <end position="2939"/>
    </location>
</feature>
<dbReference type="SMART" id="SM00060">
    <property type="entry name" value="FN3"/>
    <property type="match status" value="28"/>
</dbReference>
<dbReference type="FunFam" id="2.60.40.10:FF:000051">
    <property type="entry name" value="Uncharacterized protein, isoform J"/>
    <property type="match status" value="3"/>
</dbReference>
<dbReference type="FunFam" id="2.60.40.10:FF:000160">
    <property type="entry name" value="Titin a"/>
    <property type="match status" value="2"/>
</dbReference>
<evidence type="ECO:0000256" key="11">
    <source>
        <dbReference type="ARBA" id="ARBA00022737"/>
    </source>
</evidence>
<evidence type="ECO:0000256" key="25">
    <source>
        <dbReference type="SAM" id="MobiDB-lite"/>
    </source>
</evidence>
<evidence type="ECO:0000256" key="6">
    <source>
        <dbReference type="ARBA" id="ARBA00022490"/>
    </source>
</evidence>
<feature type="domain" description="Fibronectin type-III" evidence="28">
    <location>
        <begin position="2147"/>
        <end position="2240"/>
    </location>
</feature>
<dbReference type="FunFam" id="2.60.40.10:FF:000147">
    <property type="entry name" value="Myosin light chain kinase"/>
    <property type="match status" value="1"/>
</dbReference>
<feature type="domain" description="Fibronectin type-III" evidence="28">
    <location>
        <begin position="2444"/>
        <end position="2540"/>
    </location>
</feature>
<evidence type="ECO:0000256" key="3">
    <source>
        <dbReference type="ARBA" id="ARBA00006692"/>
    </source>
</evidence>
<keyword evidence="6" id="KW-0963">Cytoplasm</keyword>
<evidence type="ECO:0000259" key="26">
    <source>
        <dbReference type="PROSITE" id="PS50011"/>
    </source>
</evidence>
<feature type="domain" description="Ig-like" evidence="27">
    <location>
        <begin position="6291"/>
        <end position="6375"/>
    </location>
</feature>
<keyword evidence="12 24" id="KW-0547">Nucleotide-binding</keyword>
<evidence type="ECO:0000256" key="24">
    <source>
        <dbReference type="PROSITE-ProRule" id="PRU10141"/>
    </source>
</evidence>
<dbReference type="GO" id="GO:0051239">
    <property type="term" value="P:regulation of multicellular organismal process"/>
    <property type="evidence" value="ECO:0007669"/>
    <property type="project" value="UniProtKB-ARBA"/>
</dbReference>
<keyword evidence="21" id="KW-0393">Immunoglobulin domain</keyword>
<feature type="region of interest" description="Disordered" evidence="25">
    <location>
        <begin position="839"/>
        <end position="864"/>
    </location>
</feature>
<dbReference type="FunFam" id="2.60.40.10:FF:002083">
    <property type="entry name" value="Protein CBR-UNC-22"/>
    <property type="match status" value="1"/>
</dbReference>
<keyword evidence="18" id="KW-0130">Cell adhesion</keyword>
<feature type="domain" description="Protein kinase" evidence="26">
    <location>
        <begin position="5667"/>
        <end position="5922"/>
    </location>
</feature>
<feature type="domain" description="Ig-like" evidence="27">
    <location>
        <begin position="5394"/>
        <end position="5485"/>
    </location>
</feature>